<dbReference type="Gene3D" id="3.90.226.10">
    <property type="entry name" value="2-enoyl-CoA Hydratase, Chain A, domain 1"/>
    <property type="match status" value="1"/>
</dbReference>
<dbReference type="RefSeq" id="WP_013421713.1">
    <property type="nucleotide sequence ID" value="NC_014666.1"/>
</dbReference>
<dbReference type="OrthoDB" id="3567227at2"/>
<dbReference type="InterPro" id="IPR001753">
    <property type="entry name" value="Enoyl-CoA_hydra/iso"/>
</dbReference>
<dbReference type="Pfam" id="PF00378">
    <property type="entry name" value="ECH_1"/>
    <property type="match status" value="1"/>
</dbReference>
<dbReference type="HOGENOM" id="CLU_009834_3_2_11"/>
<dbReference type="SUPFAM" id="SSF52096">
    <property type="entry name" value="ClpP/crotonase"/>
    <property type="match status" value="1"/>
</dbReference>
<sequence length="232" mass="24554">MPKLEHDGEVYVLDLGDGENRFTKDWLVEVEALLSEIEATDGPKALVTVARGKIWSNGLDLDWMIAHTDELTDYLGSVQALFARVLTLPLVTVAALQGHAFAGGAMLSLAHDFQVMRADRGFWCLPEVDLRLPFSVGMSSLISARLPARTAAEAMVTGRRYGGADALAAGIVDAIAAAGVTDASEAERAVETTAIEIARPLTGKASPALGVIKSRLYAATVAALHAMEPVSL</sequence>
<dbReference type="PANTHER" id="PTHR11941">
    <property type="entry name" value="ENOYL-COA HYDRATASE-RELATED"/>
    <property type="match status" value="1"/>
</dbReference>
<dbReference type="eggNOG" id="COG1024">
    <property type="taxonomic scope" value="Bacteria"/>
</dbReference>
<dbReference type="AlphaFoldDB" id="E3JB61"/>
<dbReference type="EMBL" id="CP002299">
    <property type="protein sequence ID" value="ADP78591.1"/>
    <property type="molecule type" value="Genomic_DNA"/>
</dbReference>
<dbReference type="CDD" id="cd06558">
    <property type="entry name" value="crotonase-like"/>
    <property type="match status" value="1"/>
</dbReference>
<evidence type="ECO:0000313" key="2">
    <source>
        <dbReference type="Proteomes" id="UP000002484"/>
    </source>
</evidence>
<dbReference type="InParanoid" id="E3JB61"/>
<keyword evidence="1" id="KW-0413">Isomerase</keyword>
<dbReference type="Proteomes" id="UP000002484">
    <property type="component" value="Chromosome"/>
</dbReference>
<proteinExistence type="predicted"/>
<reference evidence="1 2" key="1">
    <citation type="submission" date="2010-10" db="EMBL/GenBank/DDBJ databases">
        <title>Complete sequence of Frankia sp. EuI1c.</title>
        <authorList>
            <consortium name="US DOE Joint Genome Institute"/>
            <person name="Lucas S."/>
            <person name="Copeland A."/>
            <person name="Lapidus A."/>
            <person name="Cheng J.-F."/>
            <person name="Bruce D."/>
            <person name="Goodwin L."/>
            <person name="Pitluck S."/>
            <person name="Chertkov O."/>
            <person name="Detter J.C."/>
            <person name="Han C."/>
            <person name="Tapia R."/>
            <person name="Land M."/>
            <person name="Hauser L."/>
            <person name="Jeffries C."/>
            <person name="Kyrpides N."/>
            <person name="Ivanova N."/>
            <person name="Mikhailova N."/>
            <person name="Beauchemin N."/>
            <person name="Sen A."/>
            <person name="Sur S.A."/>
            <person name="Gtari M."/>
            <person name="Wall L."/>
            <person name="Tisa L."/>
            <person name="Woyke T."/>
        </authorList>
    </citation>
    <scope>NUCLEOTIDE SEQUENCE [LARGE SCALE GENOMIC DNA]</scope>
    <source>
        <strain evidence="2">DSM 45817 / CECT 9037 / EuI1c</strain>
    </source>
</reference>
<dbReference type="GO" id="GO:0006635">
    <property type="term" value="P:fatty acid beta-oxidation"/>
    <property type="evidence" value="ECO:0007669"/>
    <property type="project" value="TreeGrafter"/>
</dbReference>
<organism evidence="1 2">
    <name type="scientific">Pseudofrankia inefficax (strain DSM 45817 / CECT 9037 / DDB 130130 / EuI1c)</name>
    <name type="common">Frankia inefficax</name>
    <dbReference type="NCBI Taxonomy" id="298654"/>
    <lineage>
        <taxon>Bacteria</taxon>
        <taxon>Bacillati</taxon>
        <taxon>Actinomycetota</taxon>
        <taxon>Actinomycetes</taxon>
        <taxon>Frankiales</taxon>
        <taxon>Frankiaceae</taxon>
        <taxon>Pseudofrankia</taxon>
    </lineage>
</organism>
<name>E3JB61_PSEI1</name>
<dbReference type="InterPro" id="IPR029045">
    <property type="entry name" value="ClpP/crotonase-like_dom_sf"/>
</dbReference>
<accession>E3JB61</accession>
<dbReference type="GO" id="GO:0004165">
    <property type="term" value="F:delta(3)-delta(2)-enoyl-CoA isomerase activity"/>
    <property type="evidence" value="ECO:0007669"/>
    <property type="project" value="TreeGrafter"/>
</dbReference>
<dbReference type="KEGG" id="fri:FraEuI1c_0508"/>
<dbReference type="STRING" id="298654.FraEuI1c_0508"/>
<protein>
    <submittedName>
        <fullName evidence="1">Enoyl-CoA hydratase/isomerase</fullName>
    </submittedName>
</protein>
<keyword evidence="2" id="KW-1185">Reference proteome</keyword>
<evidence type="ECO:0000313" key="1">
    <source>
        <dbReference type="EMBL" id="ADP78591.1"/>
    </source>
</evidence>
<gene>
    <name evidence="1" type="ordered locus">FraEuI1c_0508</name>
</gene>
<dbReference type="PANTHER" id="PTHR11941:SF75">
    <property type="entry name" value="ENOYL-COA HYDRATASE_ISOMERASE FAMILY PROTEIN"/>
    <property type="match status" value="1"/>
</dbReference>